<reference evidence="1" key="1">
    <citation type="journal article" date="2015" name="Nature">
        <title>Complex archaea that bridge the gap between prokaryotes and eukaryotes.</title>
        <authorList>
            <person name="Spang A."/>
            <person name="Saw J.H."/>
            <person name="Jorgensen S.L."/>
            <person name="Zaremba-Niedzwiedzka K."/>
            <person name="Martijn J."/>
            <person name="Lind A.E."/>
            <person name="van Eijk R."/>
            <person name="Schleper C."/>
            <person name="Guy L."/>
            <person name="Ettema T.J."/>
        </authorList>
    </citation>
    <scope>NUCLEOTIDE SEQUENCE</scope>
</reference>
<dbReference type="AlphaFoldDB" id="A0A0F9F931"/>
<protein>
    <submittedName>
        <fullName evidence="1">Uncharacterized protein</fullName>
    </submittedName>
</protein>
<proteinExistence type="predicted"/>
<gene>
    <name evidence="1" type="ORF">LCGC14_1981370</name>
</gene>
<name>A0A0F9F931_9ZZZZ</name>
<evidence type="ECO:0000313" key="1">
    <source>
        <dbReference type="EMBL" id="KKL82778.1"/>
    </source>
</evidence>
<dbReference type="EMBL" id="LAZR01022178">
    <property type="protein sequence ID" value="KKL82778.1"/>
    <property type="molecule type" value="Genomic_DNA"/>
</dbReference>
<accession>A0A0F9F931</accession>
<comment type="caution">
    <text evidence="1">The sequence shown here is derived from an EMBL/GenBank/DDBJ whole genome shotgun (WGS) entry which is preliminary data.</text>
</comment>
<organism evidence="1">
    <name type="scientific">marine sediment metagenome</name>
    <dbReference type="NCBI Taxonomy" id="412755"/>
    <lineage>
        <taxon>unclassified sequences</taxon>
        <taxon>metagenomes</taxon>
        <taxon>ecological metagenomes</taxon>
    </lineage>
</organism>
<sequence>MKIRTDEDFAVLYREGEPLVALDLESKFLEVDENLTEEDYIEIITTLMDLLHQYVAGDSLPLPENPASIPYMRQ</sequence>